<feature type="region of interest" description="Disordered" evidence="1">
    <location>
        <begin position="650"/>
        <end position="726"/>
    </location>
</feature>
<dbReference type="PANTHER" id="PTHR47031:SF3">
    <property type="entry name" value="SAP DOMAIN-CONTAINING PROTEIN"/>
    <property type="match status" value="1"/>
</dbReference>
<dbReference type="PANTHER" id="PTHR47031">
    <property type="entry name" value="SAP DNA-BINDING DOMAIN-CONTAINING PROTEIN"/>
    <property type="match status" value="1"/>
</dbReference>
<name>A0A9Q0GE97_9ROSI</name>
<evidence type="ECO:0000313" key="3">
    <source>
        <dbReference type="EMBL" id="KAJ4848171.1"/>
    </source>
</evidence>
<feature type="compositionally biased region" description="Pro residues" evidence="1">
    <location>
        <begin position="686"/>
        <end position="700"/>
    </location>
</feature>
<sequence>MSSQYPILDNRPIDQWKVTELKEELKRRRLPLKGLKDDLIRRLDEALRVERENEIAALEAKDVDNGLNLNPQPVDEVQDTGAVQAITETATLAVDDTADKHEVDNARVPIDVNNSIGDMEQGHHREFTLDGTDSATVEGEVNVHAVATLEGSVTVIQDAVSVSPLSGQDTQVSGVQGVEGVSIIQMKHEDSKMQVGSEDLKIQIDYEGSKTQLGGDDSRVQLDNEDSNTQATLHDEDSKIQLNGENVKSQLDNEDSKTPLDNEDSKIGQGNEGLKPLQENTGLKPLHEDVLHDSSAPANQVSEVSPNLGFEINSDSISTDSVSNNEKIELKDNVITDTVKLELDDLKAEMVEPSPSNVVAVGGTSHPMDVEEPQEKASVEEEDESNSTIADLSKKNDIVDGGYSEKLNLDRSSGDESMEEDVMDIKQIDSKDNSSEIGDKSDKSEVPVVKEENLIDVVRSDFPVDQKEVRVENKIHGSAALPAEKRKLNDQEALENTEPVKRQRRWGSESLKISEQQGSVLTSSTTPKNSFQPTPLRRSFTRSDSSVSEEAPKERVVPPPQKPPTNSLRIDRFLRPFTLKAVQELLGKTGSVTSFWMDHIKTHCYVTYSSVEEAIETRNAVYNLQWPPNGGRLLVADFVDPQDVKMRVEAPPQSPAAPVTPSATAPAPPTVHPQPSPRQQPARQQLPPPPSLPPPPPLSNPPLVKERLAQPPPPPQPERHDPPIVTLDDLFRKTKATPRIYYLPLSEEQVAAKLAEQRKRRQ</sequence>
<dbReference type="Pfam" id="PF02037">
    <property type="entry name" value="SAP"/>
    <property type="match status" value="1"/>
</dbReference>
<protein>
    <recommendedName>
        <fullName evidence="2">SAP domain-containing protein</fullName>
    </recommendedName>
</protein>
<accession>A0A9Q0GE97</accession>
<feature type="region of interest" description="Disordered" evidence="1">
    <location>
        <begin position="475"/>
        <end position="568"/>
    </location>
</feature>
<dbReference type="CDD" id="cd12432">
    <property type="entry name" value="RRM_ACINU"/>
    <property type="match status" value="1"/>
</dbReference>
<reference evidence="3" key="1">
    <citation type="submission" date="2022-02" db="EMBL/GenBank/DDBJ databases">
        <authorList>
            <person name="Henning P.M."/>
            <person name="McCubbin A.G."/>
            <person name="Shore J.S."/>
        </authorList>
    </citation>
    <scope>NUCLEOTIDE SEQUENCE</scope>
    <source>
        <strain evidence="3">F60SS</strain>
        <tissue evidence="3">Leaves</tissue>
    </source>
</reference>
<feature type="region of interest" description="Disordered" evidence="1">
    <location>
        <begin position="354"/>
        <end position="447"/>
    </location>
</feature>
<feature type="compositionally biased region" description="Polar residues" evidence="1">
    <location>
        <begin position="511"/>
        <end position="533"/>
    </location>
</feature>
<feature type="compositionally biased region" description="Pro residues" evidence="1">
    <location>
        <begin position="666"/>
        <end position="678"/>
    </location>
</feature>
<comment type="caution">
    <text evidence="3">The sequence shown here is derived from an EMBL/GenBank/DDBJ whole genome shotgun (WGS) entry which is preliminary data.</text>
</comment>
<organism evidence="3 4">
    <name type="scientific">Turnera subulata</name>
    <dbReference type="NCBI Taxonomy" id="218843"/>
    <lineage>
        <taxon>Eukaryota</taxon>
        <taxon>Viridiplantae</taxon>
        <taxon>Streptophyta</taxon>
        <taxon>Embryophyta</taxon>
        <taxon>Tracheophyta</taxon>
        <taxon>Spermatophyta</taxon>
        <taxon>Magnoliopsida</taxon>
        <taxon>eudicotyledons</taxon>
        <taxon>Gunneridae</taxon>
        <taxon>Pentapetalae</taxon>
        <taxon>rosids</taxon>
        <taxon>fabids</taxon>
        <taxon>Malpighiales</taxon>
        <taxon>Passifloraceae</taxon>
        <taxon>Turnera</taxon>
    </lineage>
</organism>
<dbReference type="OrthoDB" id="5348404at2759"/>
<evidence type="ECO:0000259" key="2">
    <source>
        <dbReference type="PROSITE" id="PS50800"/>
    </source>
</evidence>
<evidence type="ECO:0000313" key="4">
    <source>
        <dbReference type="Proteomes" id="UP001141552"/>
    </source>
</evidence>
<dbReference type="InterPro" id="IPR032552">
    <property type="entry name" value="RSB_motif"/>
</dbReference>
<dbReference type="InterPro" id="IPR036361">
    <property type="entry name" value="SAP_dom_sf"/>
</dbReference>
<dbReference type="EMBL" id="JAKUCV010000981">
    <property type="protein sequence ID" value="KAJ4848171.1"/>
    <property type="molecule type" value="Genomic_DNA"/>
</dbReference>
<feature type="compositionally biased region" description="Basic and acidic residues" evidence="1">
    <location>
        <begin position="254"/>
        <end position="266"/>
    </location>
</feature>
<dbReference type="AlphaFoldDB" id="A0A9Q0GE97"/>
<gene>
    <name evidence="3" type="ORF">Tsubulata_018644</name>
</gene>
<dbReference type="InterPro" id="IPR034257">
    <property type="entry name" value="Acinus_RRM"/>
</dbReference>
<feature type="compositionally biased region" description="Low complexity" evidence="1">
    <location>
        <begin position="656"/>
        <end position="665"/>
    </location>
</feature>
<feature type="domain" description="SAP" evidence="2">
    <location>
        <begin position="13"/>
        <end position="47"/>
    </location>
</feature>
<dbReference type="Gene3D" id="1.10.720.30">
    <property type="entry name" value="SAP domain"/>
    <property type="match status" value="1"/>
</dbReference>
<proteinExistence type="predicted"/>
<feature type="compositionally biased region" description="Polar residues" evidence="1">
    <location>
        <begin position="240"/>
        <end position="250"/>
    </location>
</feature>
<reference evidence="3" key="2">
    <citation type="journal article" date="2023" name="Plants (Basel)">
        <title>Annotation of the Turnera subulata (Passifloraceae) Draft Genome Reveals the S-Locus Evolved after the Divergence of Turneroideae from Passifloroideae in a Stepwise Manner.</title>
        <authorList>
            <person name="Henning P.M."/>
            <person name="Roalson E.H."/>
            <person name="Mir W."/>
            <person name="McCubbin A.G."/>
            <person name="Shore J.S."/>
        </authorList>
    </citation>
    <scope>NUCLEOTIDE SEQUENCE</scope>
    <source>
        <strain evidence="3">F60SS</strain>
    </source>
</reference>
<keyword evidence="4" id="KW-1185">Reference proteome</keyword>
<dbReference type="InterPro" id="IPR035979">
    <property type="entry name" value="RBD_domain_sf"/>
</dbReference>
<feature type="region of interest" description="Disordered" evidence="1">
    <location>
        <begin position="228"/>
        <end position="280"/>
    </location>
</feature>
<dbReference type="Pfam" id="PF16294">
    <property type="entry name" value="RSB_motif"/>
    <property type="match status" value="1"/>
</dbReference>
<feature type="compositionally biased region" description="Basic and acidic residues" evidence="1">
    <location>
        <begin position="423"/>
        <end position="447"/>
    </location>
</feature>
<dbReference type="InterPro" id="IPR003034">
    <property type="entry name" value="SAP_dom"/>
</dbReference>
<dbReference type="Proteomes" id="UP001141552">
    <property type="component" value="Unassembled WGS sequence"/>
</dbReference>
<dbReference type="PROSITE" id="PS50800">
    <property type="entry name" value="SAP"/>
    <property type="match status" value="1"/>
</dbReference>
<dbReference type="GO" id="GO:0003676">
    <property type="term" value="F:nucleic acid binding"/>
    <property type="evidence" value="ECO:0007669"/>
    <property type="project" value="InterPro"/>
</dbReference>
<evidence type="ECO:0000256" key="1">
    <source>
        <dbReference type="SAM" id="MobiDB-lite"/>
    </source>
</evidence>
<dbReference type="SMART" id="SM00513">
    <property type="entry name" value="SAP"/>
    <property type="match status" value="1"/>
</dbReference>
<dbReference type="SUPFAM" id="SSF68906">
    <property type="entry name" value="SAP domain"/>
    <property type="match status" value="1"/>
</dbReference>
<dbReference type="SUPFAM" id="SSF54928">
    <property type="entry name" value="RNA-binding domain, RBD"/>
    <property type="match status" value="1"/>
</dbReference>